<feature type="domain" description="FAD/NAD(P)-binding" evidence="6">
    <location>
        <begin position="5"/>
        <end position="323"/>
    </location>
</feature>
<comment type="caution">
    <text evidence="7">The sequence shown here is derived from an EMBL/GenBank/DDBJ whole genome shotgun (WGS) entry which is preliminary data.</text>
</comment>
<proteinExistence type="inferred from homology"/>
<sequence length="493" mass="54537">MTIDYDIVIIGGSLAGRYAALSATKLKAKVALVETKINDAVLLVNSPYGMIYHHAFTQTGNLYQMLGNTSQFGINTSHPQTQDQCLVCVNWQQAMLYADGVVSNLQEQDSLAILSAQGVDVIVGSGQFQSSPNLAFIIGDRHLRARAYLLATGSVPAIPDIEGLQKTGFLTLPQIWQSLSSPNPPKKWVILGGVPQSIEVAQTLAKLGCSVILVVYRPQILSHYLDSEILQLLYSQLEADGVRVIQTPVTQVMRIDEQKWLQIGDKAIETDEILVAFAQQPNIEFLNLAAAGVKWYQNRLLVNDKLQTTNHRIYACGDVIGGYDCPNIANHEARIALQNSLFFPINKVSYQCIPWAIFTNPIVAQVGLTEAQAISQYNQNEVVVLRQYFKTLAVAQLQDQTTGICKLIVLNNGEILGASILGAEADELINLVALAIAQKIKVHHLASLSPIYPSFSEILAQTALQWSQQRLNRNIATQEFLESFFLFRRNWNF</sequence>
<dbReference type="PRINTS" id="PR00411">
    <property type="entry name" value="PNDRDTASEI"/>
</dbReference>
<keyword evidence="3 4" id="KW-0274">FAD</keyword>
<dbReference type="InterPro" id="IPR036188">
    <property type="entry name" value="FAD/NAD-bd_sf"/>
</dbReference>
<evidence type="ECO:0000256" key="2">
    <source>
        <dbReference type="ARBA" id="ARBA00022630"/>
    </source>
</evidence>
<dbReference type="PANTHER" id="PTHR43014">
    <property type="entry name" value="MERCURIC REDUCTASE"/>
    <property type="match status" value="1"/>
</dbReference>
<feature type="binding site" evidence="4">
    <location>
        <position position="126"/>
    </location>
    <ligand>
        <name>FAD</name>
        <dbReference type="ChEBI" id="CHEBI:57692"/>
    </ligand>
</feature>
<evidence type="ECO:0000256" key="4">
    <source>
        <dbReference type="PIRSR" id="PIRSR000350-3"/>
    </source>
</evidence>
<accession>A0A8J6XVU6</accession>
<dbReference type="SUPFAM" id="SSF55424">
    <property type="entry name" value="FAD/NAD-linked reductases, dimerisation (C-terminal) domain"/>
    <property type="match status" value="1"/>
</dbReference>
<dbReference type="PIRSF" id="PIRSF000350">
    <property type="entry name" value="Mercury_reductase_MerA"/>
    <property type="match status" value="1"/>
</dbReference>
<evidence type="ECO:0000259" key="5">
    <source>
        <dbReference type="Pfam" id="PF02852"/>
    </source>
</evidence>
<dbReference type="Gene3D" id="3.50.50.60">
    <property type="entry name" value="FAD/NAD(P)-binding domain"/>
    <property type="match status" value="2"/>
</dbReference>
<feature type="binding site" evidence="4">
    <location>
        <position position="318"/>
    </location>
    <ligand>
        <name>FAD</name>
        <dbReference type="ChEBI" id="CHEBI:57692"/>
    </ligand>
</feature>
<evidence type="ECO:0000313" key="7">
    <source>
        <dbReference type="EMBL" id="MBD2778806.1"/>
    </source>
</evidence>
<keyword evidence="4" id="KW-0547">Nucleotide-binding</keyword>
<comment type="similarity">
    <text evidence="1">Belongs to the class-I pyridine nucleotide-disulfide oxidoreductase family.</text>
</comment>
<gene>
    <name evidence="7" type="ORF">ICL16_43875</name>
</gene>
<dbReference type="RefSeq" id="WP_190838915.1">
    <property type="nucleotide sequence ID" value="NZ_CAWPPI010000134.1"/>
</dbReference>
<dbReference type="InterPro" id="IPR004099">
    <property type="entry name" value="Pyr_nucl-diS_OxRdtase_dimer"/>
</dbReference>
<protein>
    <submittedName>
        <fullName evidence="7">NAD(P)/FAD-dependent oxidoreductase</fullName>
    </submittedName>
</protein>
<dbReference type="InterPro" id="IPR001100">
    <property type="entry name" value="Pyr_nuc-diS_OxRdtase"/>
</dbReference>
<dbReference type="InterPro" id="IPR023753">
    <property type="entry name" value="FAD/NAD-binding_dom"/>
</dbReference>
<evidence type="ECO:0000259" key="6">
    <source>
        <dbReference type="Pfam" id="PF07992"/>
    </source>
</evidence>
<feature type="binding site" evidence="4">
    <location>
        <begin position="152"/>
        <end position="154"/>
    </location>
    <ligand>
        <name>FAD</name>
        <dbReference type="ChEBI" id="CHEBI:57692"/>
    </ligand>
</feature>
<feature type="binding site" evidence="4">
    <location>
        <begin position="192"/>
        <end position="199"/>
    </location>
    <ligand>
        <name>NAD(+)</name>
        <dbReference type="ChEBI" id="CHEBI:57540"/>
    </ligand>
</feature>
<dbReference type="Gene3D" id="3.30.390.30">
    <property type="match status" value="1"/>
</dbReference>
<name>A0A8J6XVU6_9CYAN</name>
<keyword evidence="2" id="KW-0285">Flavoprotein</keyword>
<dbReference type="AlphaFoldDB" id="A0A8J6XVU6"/>
<organism evidence="7 8">
    <name type="scientific">Iningainema tapete BLCC-T55</name>
    <dbReference type="NCBI Taxonomy" id="2748662"/>
    <lineage>
        <taxon>Bacteria</taxon>
        <taxon>Bacillati</taxon>
        <taxon>Cyanobacteriota</taxon>
        <taxon>Cyanophyceae</taxon>
        <taxon>Nostocales</taxon>
        <taxon>Scytonemataceae</taxon>
        <taxon>Iningainema tapete</taxon>
    </lineage>
</organism>
<dbReference type="Pfam" id="PF02852">
    <property type="entry name" value="Pyr_redox_dim"/>
    <property type="match status" value="1"/>
</dbReference>
<keyword evidence="8" id="KW-1185">Reference proteome</keyword>
<comment type="cofactor">
    <cofactor evidence="4">
        <name>FAD</name>
        <dbReference type="ChEBI" id="CHEBI:57692"/>
    </cofactor>
    <text evidence="4">Binds 1 FAD per subunit.</text>
</comment>
<keyword evidence="4" id="KW-0520">NAD</keyword>
<evidence type="ECO:0000313" key="8">
    <source>
        <dbReference type="Proteomes" id="UP000629098"/>
    </source>
</evidence>
<evidence type="ECO:0000256" key="3">
    <source>
        <dbReference type="ARBA" id="ARBA00022827"/>
    </source>
</evidence>
<dbReference type="PRINTS" id="PR00368">
    <property type="entry name" value="FADPNR"/>
</dbReference>
<dbReference type="PANTHER" id="PTHR43014:SF4">
    <property type="entry name" value="PYRIDINE NUCLEOTIDE-DISULFIDE OXIDOREDUCTASE RCLA-RELATED"/>
    <property type="match status" value="1"/>
</dbReference>
<dbReference type="GO" id="GO:0050660">
    <property type="term" value="F:flavin adenine dinucleotide binding"/>
    <property type="evidence" value="ECO:0007669"/>
    <property type="project" value="TreeGrafter"/>
</dbReference>
<dbReference type="Proteomes" id="UP000629098">
    <property type="component" value="Unassembled WGS sequence"/>
</dbReference>
<dbReference type="EMBL" id="JACXAE010000134">
    <property type="protein sequence ID" value="MBD2778806.1"/>
    <property type="molecule type" value="Genomic_DNA"/>
</dbReference>
<evidence type="ECO:0000256" key="1">
    <source>
        <dbReference type="ARBA" id="ARBA00007532"/>
    </source>
</evidence>
<dbReference type="GO" id="GO:0003955">
    <property type="term" value="F:NAD(P)H dehydrogenase (quinone) activity"/>
    <property type="evidence" value="ECO:0007669"/>
    <property type="project" value="TreeGrafter"/>
</dbReference>
<dbReference type="InterPro" id="IPR016156">
    <property type="entry name" value="FAD/NAD-linked_Rdtase_dimer_sf"/>
</dbReference>
<dbReference type="Pfam" id="PF07992">
    <property type="entry name" value="Pyr_redox_2"/>
    <property type="match status" value="1"/>
</dbReference>
<dbReference type="SUPFAM" id="SSF51905">
    <property type="entry name" value="FAD/NAD(P)-binding domain"/>
    <property type="match status" value="1"/>
</dbReference>
<feature type="domain" description="Pyridine nucleotide-disulphide oxidoreductase dimerisation" evidence="5">
    <location>
        <begin position="353"/>
        <end position="461"/>
    </location>
</feature>
<reference evidence="7" key="1">
    <citation type="submission" date="2020-09" db="EMBL/GenBank/DDBJ databases">
        <title>Iningainema tapete sp. nov. (Scytonemataceae, Cyanobacteria) from greenhouses in central Florida (USA) produces two types of nodularin with biosynthetic potential for microcystin-LR and anabaenopeptins.</title>
        <authorList>
            <person name="Berthold D.E."/>
            <person name="Lefler F.W."/>
            <person name="Huang I.-S."/>
            <person name="Abdulla H."/>
            <person name="Zimba P.V."/>
            <person name="Laughinghouse H.D. IV."/>
        </authorList>
    </citation>
    <scope>NUCLEOTIDE SEQUENCE</scope>
    <source>
        <strain evidence="7">BLCCT55</strain>
    </source>
</reference>